<evidence type="ECO:0000313" key="2">
    <source>
        <dbReference type="EMBL" id="KYP61338.1"/>
    </source>
</evidence>
<dbReference type="Gramene" id="C.cajan_15381.t">
    <property type="protein sequence ID" value="C.cajan_15381.t"/>
    <property type="gene ID" value="C.cajan_15381"/>
</dbReference>
<dbReference type="InterPro" id="IPR013103">
    <property type="entry name" value="RVT_2"/>
</dbReference>
<protein>
    <recommendedName>
        <fullName evidence="1">Reverse transcriptase Ty1/copia-type domain-containing protein</fullName>
    </recommendedName>
</protein>
<evidence type="ECO:0000313" key="3">
    <source>
        <dbReference type="Proteomes" id="UP000075243"/>
    </source>
</evidence>
<dbReference type="AlphaFoldDB" id="A0A151T2V4"/>
<dbReference type="EMBL" id="CM003610">
    <property type="protein sequence ID" value="KYP61338.1"/>
    <property type="molecule type" value="Genomic_DNA"/>
</dbReference>
<accession>A0A151T2V4</accession>
<evidence type="ECO:0000259" key="1">
    <source>
        <dbReference type="Pfam" id="PF07727"/>
    </source>
</evidence>
<reference evidence="2 3" key="1">
    <citation type="journal article" date="2012" name="Nat. Biotechnol.">
        <title>Draft genome sequence of pigeonpea (Cajanus cajan), an orphan legume crop of resource-poor farmers.</title>
        <authorList>
            <person name="Varshney R.K."/>
            <person name="Chen W."/>
            <person name="Li Y."/>
            <person name="Bharti A.K."/>
            <person name="Saxena R.K."/>
            <person name="Schlueter J.A."/>
            <person name="Donoghue M.T."/>
            <person name="Azam S."/>
            <person name="Fan G."/>
            <person name="Whaley A.M."/>
            <person name="Farmer A.D."/>
            <person name="Sheridan J."/>
            <person name="Iwata A."/>
            <person name="Tuteja R."/>
            <person name="Penmetsa R.V."/>
            <person name="Wu W."/>
            <person name="Upadhyaya H.D."/>
            <person name="Yang S.P."/>
            <person name="Shah T."/>
            <person name="Saxena K.B."/>
            <person name="Michael T."/>
            <person name="McCombie W.R."/>
            <person name="Yang B."/>
            <person name="Zhang G."/>
            <person name="Yang H."/>
            <person name="Wang J."/>
            <person name="Spillane C."/>
            <person name="Cook D.R."/>
            <person name="May G.D."/>
            <person name="Xu X."/>
            <person name="Jackson S.A."/>
        </authorList>
    </citation>
    <scope>NUCLEOTIDE SEQUENCE [LARGE SCALE GENOMIC DNA]</scope>
    <source>
        <strain evidence="3">cv. Asha</strain>
    </source>
</reference>
<proteinExistence type="predicted"/>
<feature type="domain" description="Reverse transcriptase Ty1/copia-type" evidence="1">
    <location>
        <begin position="12"/>
        <end position="74"/>
    </location>
</feature>
<gene>
    <name evidence="2" type="ORF">KK1_015825</name>
</gene>
<dbReference type="Pfam" id="PF07727">
    <property type="entry name" value="RVT_2"/>
    <property type="match status" value="1"/>
</dbReference>
<dbReference type="Proteomes" id="UP000075243">
    <property type="component" value="Chromosome 8"/>
</dbReference>
<name>A0A151T2V4_CAJCA</name>
<organism evidence="2 3">
    <name type="scientific">Cajanus cajan</name>
    <name type="common">Pigeon pea</name>
    <name type="synonym">Cajanus indicus</name>
    <dbReference type="NCBI Taxonomy" id="3821"/>
    <lineage>
        <taxon>Eukaryota</taxon>
        <taxon>Viridiplantae</taxon>
        <taxon>Streptophyta</taxon>
        <taxon>Embryophyta</taxon>
        <taxon>Tracheophyta</taxon>
        <taxon>Spermatophyta</taxon>
        <taxon>Magnoliopsida</taxon>
        <taxon>eudicotyledons</taxon>
        <taxon>Gunneridae</taxon>
        <taxon>Pentapetalae</taxon>
        <taxon>rosids</taxon>
        <taxon>fabids</taxon>
        <taxon>Fabales</taxon>
        <taxon>Fabaceae</taxon>
        <taxon>Papilionoideae</taxon>
        <taxon>50 kb inversion clade</taxon>
        <taxon>NPAAA clade</taxon>
        <taxon>indigoferoid/millettioid clade</taxon>
        <taxon>Phaseoleae</taxon>
        <taxon>Cajanus</taxon>
    </lineage>
</organism>
<keyword evidence="3" id="KW-1185">Reference proteome</keyword>
<sequence>MDVKNAFLHGDTTLLGFSFIQSKYDSSLFIQRTSKGIVILLVYVDDIVVTDSDQEAIATIKKLLHSTFCMKDLG</sequence>